<dbReference type="PANTHER" id="PTHR33507:SF3">
    <property type="entry name" value="INNER MEMBRANE PROTEIN YBBJ"/>
    <property type="match status" value="1"/>
</dbReference>
<feature type="transmembrane region" description="Helical" evidence="1">
    <location>
        <begin position="7"/>
        <end position="31"/>
    </location>
</feature>
<feature type="transmembrane region" description="Helical" evidence="1">
    <location>
        <begin position="37"/>
        <end position="61"/>
    </location>
</feature>
<evidence type="ECO:0000313" key="3">
    <source>
        <dbReference type="Proteomes" id="UP000832034"/>
    </source>
</evidence>
<dbReference type="EMBL" id="CP091512">
    <property type="protein sequence ID" value="UOO91672.1"/>
    <property type="molecule type" value="Genomic_DNA"/>
</dbReference>
<dbReference type="InterPro" id="IPR052165">
    <property type="entry name" value="Membrane_assoc_protease"/>
</dbReference>
<evidence type="ECO:0000313" key="2">
    <source>
        <dbReference type="EMBL" id="UOO91672.1"/>
    </source>
</evidence>
<keyword evidence="1" id="KW-1133">Transmembrane helix</keyword>
<accession>A0ABY4E7C7</accession>
<keyword evidence="3" id="KW-1185">Reference proteome</keyword>
<name>A0ABY4E7C7_VITST</name>
<sequence length="142" mass="16023">MYWLIAAVVLIVLEVMIGTFYLLVVAAALASVGLTEWLFGTPLSVNLSLFAVLCLLGIPLARRFQKNRSQRTKAVNLPLDIGQTVIIEKHLHHQIYQVKYRGTTWQAQLNEGEAEANQTAYIYTRQGNLLYIQLIESVHQTP</sequence>
<protein>
    <submittedName>
        <fullName evidence="2">NfeD family protein</fullName>
    </submittedName>
</protein>
<proteinExistence type="predicted"/>
<organism evidence="2 3">
    <name type="scientific">Vitreoscilla stercoraria</name>
    <dbReference type="NCBI Taxonomy" id="61"/>
    <lineage>
        <taxon>Bacteria</taxon>
        <taxon>Pseudomonadati</taxon>
        <taxon>Pseudomonadota</taxon>
        <taxon>Betaproteobacteria</taxon>
        <taxon>Neisseriales</taxon>
        <taxon>Neisseriaceae</taxon>
        <taxon>Vitreoscilla</taxon>
    </lineage>
</organism>
<reference evidence="2" key="1">
    <citation type="submission" date="2021-12" db="EMBL/GenBank/DDBJ databases">
        <authorList>
            <person name="Veyrier F.J."/>
        </authorList>
    </citation>
    <scope>NUCLEOTIDE SEQUENCE</scope>
    <source>
        <strain evidence="2">SAG 1488-6</strain>
    </source>
</reference>
<dbReference type="PANTHER" id="PTHR33507">
    <property type="entry name" value="INNER MEMBRANE PROTEIN YBBJ"/>
    <property type="match status" value="1"/>
</dbReference>
<keyword evidence="1" id="KW-0472">Membrane</keyword>
<evidence type="ECO:0000256" key="1">
    <source>
        <dbReference type="SAM" id="Phobius"/>
    </source>
</evidence>
<reference evidence="2" key="2">
    <citation type="journal article" date="2022" name="Res Sq">
        <title>Evolution of multicellular longitudinally dividing oral cavity symbionts (Neisseriaceae).</title>
        <authorList>
            <person name="Nyongesa S."/>
            <person name="Weber P."/>
            <person name="Bernet E."/>
            <person name="Pullido F."/>
            <person name="Nieckarz M."/>
            <person name="Delaby M."/>
            <person name="Nieves C."/>
            <person name="Viehboeck T."/>
            <person name="Krause N."/>
            <person name="Rivera-Millot A."/>
            <person name="Nakamura A."/>
            <person name="Vischer N."/>
            <person name="VanNieuwenhze M."/>
            <person name="Brun Y."/>
            <person name="Cava F."/>
            <person name="Bulgheresi S."/>
            <person name="Veyrier F."/>
        </authorList>
    </citation>
    <scope>NUCLEOTIDE SEQUENCE</scope>
    <source>
        <strain evidence="2">SAG 1488-6</strain>
    </source>
</reference>
<dbReference type="Proteomes" id="UP000832034">
    <property type="component" value="Chromosome"/>
</dbReference>
<dbReference type="RefSeq" id="WP_019958357.1">
    <property type="nucleotide sequence ID" value="NZ_CP091512.1"/>
</dbReference>
<keyword evidence="1" id="KW-0812">Transmembrane</keyword>
<gene>
    <name evidence="2" type="ORF">LVJ81_08450</name>
</gene>